<keyword evidence="3" id="KW-1185">Reference proteome</keyword>
<dbReference type="InterPro" id="IPR050348">
    <property type="entry name" value="Protein-Tyr_Phosphatase"/>
</dbReference>
<comment type="caution">
    <text evidence="2">The sequence shown here is derived from an EMBL/GenBank/DDBJ whole genome shotgun (WGS) entry which is preliminary data.</text>
</comment>
<evidence type="ECO:0000313" key="2">
    <source>
        <dbReference type="EMBL" id="KAG8041671.1"/>
    </source>
</evidence>
<protein>
    <recommendedName>
        <fullName evidence="1">Tyrosine-protein phosphatase domain-containing protein</fullName>
    </recommendedName>
</protein>
<dbReference type="PANTHER" id="PTHR19134:SF449">
    <property type="entry name" value="TYROSINE-PROTEIN PHOSPHATASE 1"/>
    <property type="match status" value="1"/>
</dbReference>
<dbReference type="PROSITE" id="PS50055">
    <property type="entry name" value="TYR_PHOSPHATASE_PTP"/>
    <property type="match status" value="1"/>
</dbReference>
<sequence>MHGDPPTEDGGSDFINANHVDGWNVKEDSCAPRRHSETTQDFWKMIFTNQVRVIVMLTRLVEEGHEACYPYWSPKSGEKWSMANSPSKL</sequence>
<dbReference type="PANTHER" id="PTHR19134">
    <property type="entry name" value="RECEPTOR-TYPE TYROSINE-PROTEIN PHOSPHATASE"/>
    <property type="match status" value="1"/>
</dbReference>
<accession>A0A8J5V1A9</accession>
<name>A0A8J5V1A9_9HYME</name>
<evidence type="ECO:0000313" key="3">
    <source>
        <dbReference type="Proteomes" id="UP000729913"/>
    </source>
</evidence>
<gene>
    <name evidence="2" type="ORF">G9C98_000659</name>
</gene>
<dbReference type="Pfam" id="PF00102">
    <property type="entry name" value="Y_phosphatase"/>
    <property type="match status" value="1"/>
</dbReference>
<reference evidence="2" key="1">
    <citation type="submission" date="2020-03" db="EMBL/GenBank/DDBJ databases">
        <authorList>
            <person name="Chebbi M.A."/>
            <person name="Drezen J.M."/>
        </authorList>
    </citation>
    <scope>NUCLEOTIDE SEQUENCE</scope>
    <source>
        <tissue evidence="2">Whole body</tissue>
    </source>
</reference>
<organism evidence="2 3">
    <name type="scientific">Cotesia typhae</name>
    <dbReference type="NCBI Taxonomy" id="2053667"/>
    <lineage>
        <taxon>Eukaryota</taxon>
        <taxon>Metazoa</taxon>
        <taxon>Ecdysozoa</taxon>
        <taxon>Arthropoda</taxon>
        <taxon>Hexapoda</taxon>
        <taxon>Insecta</taxon>
        <taxon>Pterygota</taxon>
        <taxon>Neoptera</taxon>
        <taxon>Endopterygota</taxon>
        <taxon>Hymenoptera</taxon>
        <taxon>Apocrita</taxon>
        <taxon>Ichneumonoidea</taxon>
        <taxon>Braconidae</taxon>
        <taxon>Microgastrinae</taxon>
        <taxon>Cotesia</taxon>
    </lineage>
</organism>
<dbReference type="Proteomes" id="UP000729913">
    <property type="component" value="Unassembled WGS sequence"/>
</dbReference>
<reference evidence="2" key="2">
    <citation type="submission" date="2021-04" db="EMBL/GenBank/DDBJ databases">
        <title>Genome-wide patterns of bracovirus chromosomal integration into multiple host tissues during parasitism.</title>
        <authorList>
            <person name="Chebbi M.A.C."/>
        </authorList>
    </citation>
    <scope>NUCLEOTIDE SEQUENCE</scope>
    <source>
        <tissue evidence="2">Whole body</tissue>
    </source>
</reference>
<dbReference type="OrthoDB" id="8609993at2759"/>
<dbReference type="AlphaFoldDB" id="A0A8J5V1A9"/>
<proteinExistence type="predicted"/>
<dbReference type="GO" id="GO:0004725">
    <property type="term" value="F:protein tyrosine phosphatase activity"/>
    <property type="evidence" value="ECO:0007669"/>
    <property type="project" value="InterPro"/>
</dbReference>
<evidence type="ECO:0000259" key="1">
    <source>
        <dbReference type="PROSITE" id="PS50055"/>
    </source>
</evidence>
<feature type="domain" description="Tyrosine-protein phosphatase" evidence="1">
    <location>
        <begin position="1"/>
        <end position="72"/>
    </location>
</feature>
<dbReference type="EMBL" id="JAAOIC020000012">
    <property type="protein sequence ID" value="KAG8041671.1"/>
    <property type="molecule type" value="Genomic_DNA"/>
</dbReference>
<dbReference type="InterPro" id="IPR000242">
    <property type="entry name" value="PTP_cat"/>
</dbReference>